<dbReference type="AlphaFoldDB" id="A0A382E332"/>
<feature type="compositionally biased region" description="Basic and acidic residues" evidence="1">
    <location>
        <begin position="77"/>
        <end position="89"/>
    </location>
</feature>
<sequence length="100" mass="11389">MYMNVLENPFGPLMNDPELIKKIEKILSKKFEPVRSEEDEKDKKSSSNKVDGRSSAVQDFKSRVSSGPTRSNASSKIDGRSKAVRDYKNRVAKRNRRNGK</sequence>
<accession>A0A382E332</accession>
<feature type="compositionally biased region" description="Basic residues" evidence="1">
    <location>
        <begin position="90"/>
        <end position="100"/>
    </location>
</feature>
<proteinExistence type="predicted"/>
<feature type="compositionally biased region" description="Polar residues" evidence="1">
    <location>
        <begin position="63"/>
        <end position="75"/>
    </location>
</feature>
<protein>
    <submittedName>
        <fullName evidence="2">Uncharacterized protein</fullName>
    </submittedName>
</protein>
<organism evidence="2">
    <name type="scientific">marine metagenome</name>
    <dbReference type="NCBI Taxonomy" id="408172"/>
    <lineage>
        <taxon>unclassified sequences</taxon>
        <taxon>metagenomes</taxon>
        <taxon>ecological metagenomes</taxon>
    </lineage>
</organism>
<dbReference type="EMBL" id="UINC01042211">
    <property type="protein sequence ID" value="SVB44534.1"/>
    <property type="molecule type" value="Genomic_DNA"/>
</dbReference>
<evidence type="ECO:0000256" key="1">
    <source>
        <dbReference type="SAM" id="MobiDB-lite"/>
    </source>
</evidence>
<reference evidence="2" key="1">
    <citation type="submission" date="2018-05" db="EMBL/GenBank/DDBJ databases">
        <authorList>
            <person name="Lanie J.A."/>
            <person name="Ng W.-L."/>
            <person name="Kazmierczak K.M."/>
            <person name="Andrzejewski T.M."/>
            <person name="Davidsen T.M."/>
            <person name="Wayne K.J."/>
            <person name="Tettelin H."/>
            <person name="Glass J.I."/>
            <person name="Rusch D."/>
            <person name="Podicherti R."/>
            <person name="Tsui H.-C.T."/>
            <person name="Winkler M.E."/>
        </authorList>
    </citation>
    <scope>NUCLEOTIDE SEQUENCE</scope>
</reference>
<evidence type="ECO:0000313" key="2">
    <source>
        <dbReference type="EMBL" id="SVB44534.1"/>
    </source>
</evidence>
<feature type="compositionally biased region" description="Basic and acidic residues" evidence="1">
    <location>
        <begin position="30"/>
        <end position="45"/>
    </location>
</feature>
<gene>
    <name evidence="2" type="ORF">METZ01_LOCUS197388</name>
</gene>
<name>A0A382E332_9ZZZZ</name>
<feature type="region of interest" description="Disordered" evidence="1">
    <location>
        <begin position="30"/>
        <end position="100"/>
    </location>
</feature>